<feature type="domain" description="N-acetyltransferase" evidence="2">
    <location>
        <begin position="30"/>
        <end position="184"/>
    </location>
</feature>
<sequence length="188" mass="21440">MQTMPLQLAPFPPERPERERLPDSLARRGFQLRVARDGDLPWLRDLYASTRAVEMARLPWPEAAKRSFLDQQFTLQHRHYLTHFADADFLVLEHARQGSAGRYYLQRSAPDHLLVDISLFPAFRGNGVATALIRHSQQGAANLGHGLRLHVLHGNAEARRLYERLGFVVDGVTATHQAMHWRAEACFS</sequence>
<dbReference type="Proteomes" id="UP001595740">
    <property type="component" value="Unassembled WGS sequence"/>
</dbReference>
<dbReference type="EMBL" id="JBHRXK010000004">
    <property type="protein sequence ID" value="MFC3551312.1"/>
    <property type="molecule type" value="Genomic_DNA"/>
</dbReference>
<gene>
    <name evidence="3" type="ORF">ACFOLC_09850</name>
</gene>
<dbReference type="InterPro" id="IPR016181">
    <property type="entry name" value="Acyl_CoA_acyltransferase"/>
</dbReference>
<evidence type="ECO:0000259" key="2">
    <source>
        <dbReference type="PROSITE" id="PS51186"/>
    </source>
</evidence>
<dbReference type="SUPFAM" id="SSF55729">
    <property type="entry name" value="Acyl-CoA N-acyltransferases (Nat)"/>
    <property type="match status" value="1"/>
</dbReference>
<name>A0ABV7RRF6_9GAMM</name>
<keyword evidence="3" id="KW-0808">Transferase</keyword>
<dbReference type="GO" id="GO:0016746">
    <property type="term" value="F:acyltransferase activity"/>
    <property type="evidence" value="ECO:0007669"/>
    <property type="project" value="UniProtKB-KW"/>
</dbReference>
<reference evidence="4" key="1">
    <citation type="journal article" date="2019" name="Int. J. Syst. Evol. Microbiol.">
        <title>The Global Catalogue of Microorganisms (GCM) 10K type strain sequencing project: providing services to taxonomists for standard genome sequencing and annotation.</title>
        <authorList>
            <consortium name="The Broad Institute Genomics Platform"/>
            <consortium name="The Broad Institute Genome Sequencing Center for Infectious Disease"/>
            <person name="Wu L."/>
            <person name="Ma J."/>
        </authorList>
    </citation>
    <scope>NUCLEOTIDE SEQUENCE [LARGE SCALE GENOMIC DNA]</scope>
    <source>
        <strain evidence="4">KCTC 42875</strain>
    </source>
</reference>
<accession>A0ABV7RRF6</accession>
<dbReference type="Gene3D" id="3.40.630.30">
    <property type="match status" value="1"/>
</dbReference>
<dbReference type="EC" id="2.3.-.-" evidence="3"/>
<keyword evidence="4" id="KW-1185">Reference proteome</keyword>
<protein>
    <submittedName>
        <fullName evidence="3">GNAT family N-acetyltransferase</fullName>
        <ecNumber evidence="3">2.3.-.-</ecNumber>
    </submittedName>
</protein>
<organism evidence="3 4">
    <name type="scientific">Lysobacter cavernae</name>
    <dbReference type="NCBI Taxonomy" id="1685901"/>
    <lineage>
        <taxon>Bacteria</taxon>
        <taxon>Pseudomonadati</taxon>
        <taxon>Pseudomonadota</taxon>
        <taxon>Gammaproteobacteria</taxon>
        <taxon>Lysobacterales</taxon>
        <taxon>Lysobacteraceae</taxon>
        <taxon>Lysobacter</taxon>
    </lineage>
</organism>
<proteinExistence type="predicted"/>
<evidence type="ECO:0000256" key="1">
    <source>
        <dbReference type="SAM" id="MobiDB-lite"/>
    </source>
</evidence>
<feature type="region of interest" description="Disordered" evidence="1">
    <location>
        <begin position="1"/>
        <end position="20"/>
    </location>
</feature>
<dbReference type="Pfam" id="PF00583">
    <property type="entry name" value="Acetyltransf_1"/>
    <property type="match status" value="1"/>
</dbReference>
<evidence type="ECO:0000313" key="3">
    <source>
        <dbReference type="EMBL" id="MFC3551312.1"/>
    </source>
</evidence>
<dbReference type="RefSeq" id="WP_386759081.1">
    <property type="nucleotide sequence ID" value="NZ_JBHRXK010000004.1"/>
</dbReference>
<dbReference type="InterPro" id="IPR000182">
    <property type="entry name" value="GNAT_dom"/>
</dbReference>
<dbReference type="PROSITE" id="PS51186">
    <property type="entry name" value="GNAT"/>
    <property type="match status" value="1"/>
</dbReference>
<comment type="caution">
    <text evidence="3">The sequence shown here is derived from an EMBL/GenBank/DDBJ whole genome shotgun (WGS) entry which is preliminary data.</text>
</comment>
<keyword evidence="3" id="KW-0012">Acyltransferase</keyword>
<evidence type="ECO:0000313" key="4">
    <source>
        <dbReference type="Proteomes" id="UP001595740"/>
    </source>
</evidence>